<evidence type="ECO:0008006" key="4">
    <source>
        <dbReference type="Google" id="ProtNLM"/>
    </source>
</evidence>
<feature type="chain" id="PRO_5045084971" description="DUF2511 domain-containing protein" evidence="1">
    <location>
        <begin position="30"/>
        <end position="130"/>
    </location>
</feature>
<dbReference type="EMBL" id="BMPP01000001">
    <property type="protein sequence ID" value="GGK11785.1"/>
    <property type="molecule type" value="Genomic_DNA"/>
</dbReference>
<feature type="signal peptide" evidence="1">
    <location>
        <begin position="1"/>
        <end position="29"/>
    </location>
</feature>
<sequence>MPTLKPKKSPVPWLALAAALFLLALIAVAAFSTRKPQAEASEGMVSAATMGANWPFTFSEGRLRCEPPGAVVIQDTASGKTYSLNGTADVRAAEEGWQDARSVWKDAPDPSSGPKVSIAEVTAQGLALCN</sequence>
<dbReference type="RefSeq" id="WP_189003570.1">
    <property type="nucleotide sequence ID" value="NZ_BMPP01000001.1"/>
</dbReference>
<reference evidence="3" key="1">
    <citation type="journal article" date="2019" name="Int. J. Syst. Evol. Microbiol.">
        <title>The Global Catalogue of Microorganisms (GCM) 10K type strain sequencing project: providing services to taxonomists for standard genome sequencing and annotation.</title>
        <authorList>
            <consortium name="The Broad Institute Genomics Platform"/>
            <consortium name="The Broad Institute Genome Sequencing Center for Infectious Disease"/>
            <person name="Wu L."/>
            <person name="Ma J."/>
        </authorList>
    </citation>
    <scope>NUCLEOTIDE SEQUENCE [LARGE SCALE GENOMIC DNA]</scope>
    <source>
        <strain evidence="3">JCM 30331</strain>
    </source>
</reference>
<accession>A0ABQ2EHG5</accession>
<name>A0ABQ2EHG5_9DEIO</name>
<keyword evidence="1" id="KW-0732">Signal</keyword>
<evidence type="ECO:0000256" key="1">
    <source>
        <dbReference type="SAM" id="SignalP"/>
    </source>
</evidence>
<proteinExistence type="predicted"/>
<dbReference type="InterPro" id="IPR019648">
    <property type="entry name" value="YebY"/>
</dbReference>
<evidence type="ECO:0000313" key="2">
    <source>
        <dbReference type="EMBL" id="GGK11785.1"/>
    </source>
</evidence>
<dbReference type="Proteomes" id="UP000647587">
    <property type="component" value="Unassembled WGS sequence"/>
</dbReference>
<organism evidence="2 3">
    <name type="scientific">Deinococcus malanensis</name>
    <dbReference type="NCBI Taxonomy" id="1706855"/>
    <lineage>
        <taxon>Bacteria</taxon>
        <taxon>Thermotogati</taxon>
        <taxon>Deinococcota</taxon>
        <taxon>Deinococci</taxon>
        <taxon>Deinococcales</taxon>
        <taxon>Deinococcaceae</taxon>
        <taxon>Deinococcus</taxon>
    </lineage>
</organism>
<gene>
    <name evidence="2" type="ORF">GCM10008955_01270</name>
</gene>
<protein>
    <recommendedName>
        <fullName evidence="4">DUF2511 domain-containing protein</fullName>
    </recommendedName>
</protein>
<comment type="caution">
    <text evidence="2">The sequence shown here is derived from an EMBL/GenBank/DDBJ whole genome shotgun (WGS) entry which is preliminary data.</text>
</comment>
<evidence type="ECO:0000313" key="3">
    <source>
        <dbReference type="Proteomes" id="UP000647587"/>
    </source>
</evidence>
<dbReference type="Pfam" id="PF10709">
    <property type="entry name" value="DUF2511"/>
    <property type="match status" value="1"/>
</dbReference>
<keyword evidence="3" id="KW-1185">Reference proteome</keyword>